<gene>
    <name evidence="1" type="ordered locus">Ping_0935</name>
</gene>
<proteinExistence type="predicted"/>
<sequence length="159" mass="18229">MTNNNNKPWFKQFWPWFLILLPLLSVVRGVVTVIIAADNKPDMVVDDYYSKGKAINNDLALIKKARANNISASITQSGDELIIDLSGVQDKSSIQLFLYHSTQAERDLSQLLTADGSGRYRYQSEQLLSGKWQIRIEPFDKSWRLQKRVALPKENFILE</sequence>
<protein>
    <recommendedName>
        <fullName evidence="3">FixH family protein</fullName>
    </recommendedName>
</protein>
<dbReference type="Proteomes" id="UP000000639">
    <property type="component" value="Chromosome"/>
</dbReference>
<name>A1STG2_PSYIN</name>
<accession>A1STG2</accession>
<evidence type="ECO:0008006" key="3">
    <source>
        <dbReference type="Google" id="ProtNLM"/>
    </source>
</evidence>
<dbReference type="Pfam" id="PF05751">
    <property type="entry name" value="FixH"/>
    <property type="match status" value="1"/>
</dbReference>
<dbReference type="STRING" id="357804.Ping_0935"/>
<dbReference type="InterPro" id="IPR008620">
    <property type="entry name" value="FixH"/>
</dbReference>
<dbReference type="EMBL" id="CP000510">
    <property type="protein sequence ID" value="ABM02777.1"/>
    <property type="molecule type" value="Genomic_DNA"/>
</dbReference>
<evidence type="ECO:0000313" key="1">
    <source>
        <dbReference type="EMBL" id="ABM02777.1"/>
    </source>
</evidence>
<dbReference type="OrthoDB" id="5295180at2"/>
<dbReference type="RefSeq" id="WP_011769340.1">
    <property type="nucleotide sequence ID" value="NC_008709.1"/>
</dbReference>
<dbReference type="KEGG" id="pin:Ping_0935"/>
<evidence type="ECO:0000313" key="2">
    <source>
        <dbReference type="Proteomes" id="UP000000639"/>
    </source>
</evidence>
<dbReference type="HOGENOM" id="CLU_100979_2_0_6"/>
<reference evidence="1 2" key="1">
    <citation type="submission" date="2007-01" db="EMBL/GenBank/DDBJ databases">
        <title>Complete sequence of Psychromonas ingrahamii 37.</title>
        <authorList>
            <consortium name="US DOE Joint Genome Institute"/>
            <person name="Copeland A."/>
            <person name="Lucas S."/>
            <person name="Lapidus A."/>
            <person name="Barry K."/>
            <person name="Detter J.C."/>
            <person name="Glavina del Rio T."/>
            <person name="Hammon N."/>
            <person name="Israni S."/>
            <person name="Dalin E."/>
            <person name="Tice H."/>
            <person name="Pitluck S."/>
            <person name="Thompson L.S."/>
            <person name="Brettin T."/>
            <person name="Bruce D."/>
            <person name="Han C."/>
            <person name="Tapia R."/>
            <person name="Schmutz J."/>
            <person name="Larimer F."/>
            <person name="Land M."/>
            <person name="Hauser L."/>
            <person name="Kyrpides N."/>
            <person name="Ivanova N."/>
            <person name="Staley J."/>
            <person name="Richardson P."/>
        </authorList>
    </citation>
    <scope>NUCLEOTIDE SEQUENCE [LARGE SCALE GENOMIC DNA]</scope>
    <source>
        <strain evidence="1 2">37</strain>
    </source>
</reference>
<dbReference type="eggNOG" id="COG3198">
    <property type="taxonomic scope" value="Bacteria"/>
</dbReference>
<keyword evidence="2" id="KW-1185">Reference proteome</keyword>
<dbReference type="AlphaFoldDB" id="A1STG2"/>
<organism evidence="1 2">
    <name type="scientific">Psychromonas ingrahamii (strain DSM 17664 / CCUG 51855 / 37)</name>
    <dbReference type="NCBI Taxonomy" id="357804"/>
    <lineage>
        <taxon>Bacteria</taxon>
        <taxon>Pseudomonadati</taxon>
        <taxon>Pseudomonadota</taxon>
        <taxon>Gammaproteobacteria</taxon>
        <taxon>Alteromonadales</taxon>
        <taxon>Psychromonadaceae</taxon>
        <taxon>Psychromonas</taxon>
    </lineage>
</organism>